<comment type="similarity">
    <text evidence="2">Belongs to the CDP-glycerol glycerophosphotransferase family.</text>
</comment>
<evidence type="ECO:0000313" key="8">
    <source>
        <dbReference type="Proteomes" id="UP001519296"/>
    </source>
</evidence>
<sequence>MIVATLKLVFNICLSTLSFLIPKSNKYIIVGGWEGKRYSDNSRAIFEYLTEHQETLGLKRVFWYTNSLEIYQSLSSKGYHVLMGLNLKSAFWHLRSKVHFIDQNPRDILGYLSVRAHRINLWHGVPLKKIGIDIVENYKPQPRWWKKWTSAGFWVDQYLVATSPLAAELLTHAMDLPAEKALLASYPRNAVLLKEKGKQLGQNRRVYYLPTFRNDGQRNPILNEDLSSLNELLTENRIELSIKPHFASLADWKLADDLSNIHVLEAKEDVYEGLQTTDILITDYSSVFFDFLLTGRPILFFPYDYENYKNDERGFTMPYNENTPGKKVYTYQDLLKSLLEISQDPDSYRTSYQSQYEEVCKKVHQFVEEPNYDSILKFIK</sequence>
<dbReference type="InterPro" id="IPR043148">
    <property type="entry name" value="TagF_C"/>
</dbReference>
<evidence type="ECO:0000256" key="4">
    <source>
        <dbReference type="ARBA" id="ARBA00022679"/>
    </source>
</evidence>
<keyword evidence="8" id="KW-1185">Reference proteome</keyword>
<dbReference type="Pfam" id="PF04464">
    <property type="entry name" value="Glyphos_transf"/>
    <property type="match status" value="1"/>
</dbReference>
<dbReference type="Proteomes" id="UP001519296">
    <property type="component" value="Unassembled WGS sequence"/>
</dbReference>
<dbReference type="PANTHER" id="PTHR37316">
    <property type="entry name" value="TEICHOIC ACID GLYCEROL-PHOSPHATE PRIMASE"/>
    <property type="match status" value="1"/>
</dbReference>
<dbReference type="InterPro" id="IPR051612">
    <property type="entry name" value="Teichoic_Acid_Biosynth"/>
</dbReference>
<keyword evidence="4" id="KW-0808">Transferase</keyword>
<dbReference type="RefSeq" id="WP_209628495.1">
    <property type="nucleotide sequence ID" value="NZ_PRDG01000005.1"/>
</dbReference>
<keyword evidence="3" id="KW-1003">Cell membrane</keyword>
<reference evidence="7 8" key="1">
    <citation type="submission" date="2018-02" db="EMBL/GenBank/DDBJ databases">
        <title>Draft genome sequence of Streptococcus oricebi CCUG 70868T type strain.</title>
        <authorList>
            <person name="Mendez V."/>
            <person name="Salva-Serra F."/>
            <person name="Jaen-Luchoro D."/>
            <person name="Gonzales-Siles L."/>
            <person name="Karlsson R."/>
            <person name="Engstrom-Jakobsson H."/>
            <person name="Busquets A."/>
            <person name="Gomila M."/>
            <person name="Pineiro-Iglesias B."/>
            <person name="Bennasar-Figueras A."/>
            <person name="Seeger M."/>
            <person name="Moore E."/>
        </authorList>
    </citation>
    <scope>NUCLEOTIDE SEQUENCE [LARGE SCALE GENOMIC DNA]</scope>
    <source>
        <strain evidence="7 8">CCUG 70868</strain>
    </source>
</reference>
<dbReference type="InterPro" id="IPR007554">
    <property type="entry name" value="Glycerophosphate_synth"/>
</dbReference>
<protein>
    <recommendedName>
        <fullName evidence="9">CDP-glycerol:poly(Glycerophosphate) glycerophosphotransferase</fullName>
    </recommendedName>
</protein>
<proteinExistence type="inferred from homology"/>
<dbReference type="PANTHER" id="PTHR37316:SF3">
    <property type="entry name" value="TEICHOIC ACID GLYCEROL-PHOSPHATE TRANSFERASE"/>
    <property type="match status" value="1"/>
</dbReference>
<keyword evidence="6" id="KW-0472">Membrane</keyword>
<dbReference type="Gene3D" id="3.40.50.12580">
    <property type="match status" value="1"/>
</dbReference>
<evidence type="ECO:0000256" key="5">
    <source>
        <dbReference type="ARBA" id="ARBA00022944"/>
    </source>
</evidence>
<keyword evidence="5" id="KW-0777">Teichoic acid biosynthesis</keyword>
<dbReference type="EMBL" id="PRDG01000005">
    <property type="protein sequence ID" value="MBP2623964.1"/>
    <property type="molecule type" value="Genomic_DNA"/>
</dbReference>
<evidence type="ECO:0000256" key="2">
    <source>
        <dbReference type="ARBA" id="ARBA00010488"/>
    </source>
</evidence>
<comment type="caution">
    <text evidence="7">The sequence shown here is derived from an EMBL/GenBank/DDBJ whole genome shotgun (WGS) entry which is preliminary data.</text>
</comment>
<evidence type="ECO:0000256" key="1">
    <source>
        <dbReference type="ARBA" id="ARBA00004202"/>
    </source>
</evidence>
<evidence type="ECO:0008006" key="9">
    <source>
        <dbReference type="Google" id="ProtNLM"/>
    </source>
</evidence>
<dbReference type="SUPFAM" id="SSF53756">
    <property type="entry name" value="UDP-Glycosyltransferase/glycogen phosphorylase"/>
    <property type="match status" value="1"/>
</dbReference>
<dbReference type="Gene3D" id="3.40.50.11820">
    <property type="match status" value="1"/>
</dbReference>
<evidence type="ECO:0000256" key="6">
    <source>
        <dbReference type="ARBA" id="ARBA00023136"/>
    </source>
</evidence>
<organism evidence="7 8">
    <name type="scientific">Streptococcus oricebi</name>
    <dbReference type="NCBI Taxonomy" id="1547447"/>
    <lineage>
        <taxon>Bacteria</taxon>
        <taxon>Bacillati</taxon>
        <taxon>Bacillota</taxon>
        <taxon>Bacilli</taxon>
        <taxon>Lactobacillales</taxon>
        <taxon>Streptococcaceae</taxon>
        <taxon>Streptococcus</taxon>
    </lineage>
</organism>
<name>A0ABS5B554_9STRE</name>
<evidence type="ECO:0000256" key="3">
    <source>
        <dbReference type="ARBA" id="ARBA00022475"/>
    </source>
</evidence>
<accession>A0ABS5B554</accession>
<dbReference type="InterPro" id="IPR043149">
    <property type="entry name" value="TagF_N"/>
</dbReference>
<gene>
    <name evidence="7" type="ORF">C4K46_08440</name>
</gene>
<comment type="subcellular location">
    <subcellularLocation>
        <location evidence="1">Cell membrane</location>
        <topology evidence="1">Peripheral membrane protein</topology>
    </subcellularLocation>
</comment>
<evidence type="ECO:0000313" key="7">
    <source>
        <dbReference type="EMBL" id="MBP2623964.1"/>
    </source>
</evidence>